<dbReference type="RefSeq" id="WP_229857974.1">
    <property type="nucleotide sequence ID" value="NZ_BMVW01000001.1"/>
</dbReference>
<accession>A0A918UBS6</accession>
<sequence length="186" mass="20965">MNTDYWAMLSDSEREQWGYVPRQMVGPLSFGIHRHEAITIMAEHGFSNTESEIERWSSQRAQWRVEFCRVGPEERRPAVKCYFVEGVGLTCVLVDGLRGPQVTCEGIRLIGRVPSELDAEMEAYALEQGLGIWYCLTGDLGWPDYAFDRGAQRAGDTVVSWASFCKTGDIAGTSWDVTPSEVWHHG</sequence>
<reference evidence="1" key="1">
    <citation type="journal article" date="2014" name="Int. J. Syst. Evol. Microbiol.">
        <title>Complete genome sequence of Corynebacterium casei LMG S-19264T (=DSM 44701T), isolated from a smear-ripened cheese.</title>
        <authorList>
            <consortium name="US DOE Joint Genome Institute (JGI-PGF)"/>
            <person name="Walter F."/>
            <person name="Albersmeier A."/>
            <person name="Kalinowski J."/>
            <person name="Ruckert C."/>
        </authorList>
    </citation>
    <scope>NUCLEOTIDE SEQUENCE</scope>
    <source>
        <strain evidence="1">JCM 4815</strain>
    </source>
</reference>
<gene>
    <name evidence="1" type="ORF">GCM10010365_03280</name>
</gene>
<proteinExistence type="predicted"/>
<keyword evidence="2" id="KW-1185">Reference proteome</keyword>
<reference evidence="1" key="2">
    <citation type="submission" date="2020-09" db="EMBL/GenBank/DDBJ databases">
        <authorList>
            <person name="Sun Q."/>
            <person name="Ohkuma M."/>
        </authorList>
    </citation>
    <scope>NUCLEOTIDE SEQUENCE</scope>
    <source>
        <strain evidence="1">JCM 4815</strain>
    </source>
</reference>
<dbReference type="EMBL" id="BMVW01000001">
    <property type="protein sequence ID" value="GGY88566.1"/>
    <property type="molecule type" value="Genomic_DNA"/>
</dbReference>
<name>A0A918UBS6_9ACTN</name>
<evidence type="ECO:0000313" key="2">
    <source>
        <dbReference type="Proteomes" id="UP000622166"/>
    </source>
</evidence>
<dbReference type="Proteomes" id="UP000622166">
    <property type="component" value="Unassembled WGS sequence"/>
</dbReference>
<organism evidence="1 2">
    <name type="scientific">Streptomyces poonensis</name>
    <dbReference type="NCBI Taxonomy" id="68255"/>
    <lineage>
        <taxon>Bacteria</taxon>
        <taxon>Bacillati</taxon>
        <taxon>Actinomycetota</taxon>
        <taxon>Actinomycetes</taxon>
        <taxon>Kitasatosporales</taxon>
        <taxon>Streptomycetaceae</taxon>
        <taxon>Streptomyces</taxon>
    </lineage>
</organism>
<protein>
    <submittedName>
        <fullName evidence="1">Uncharacterized protein</fullName>
    </submittedName>
</protein>
<evidence type="ECO:0000313" key="1">
    <source>
        <dbReference type="EMBL" id="GGY88566.1"/>
    </source>
</evidence>
<dbReference type="AlphaFoldDB" id="A0A918UBS6"/>
<comment type="caution">
    <text evidence="1">The sequence shown here is derived from an EMBL/GenBank/DDBJ whole genome shotgun (WGS) entry which is preliminary data.</text>
</comment>